<dbReference type="OrthoDB" id="9802264at2"/>
<dbReference type="InterPro" id="IPR003593">
    <property type="entry name" value="AAA+_ATPase"/>
</dbReference>
<protein>
    <submittedName>
        <fullName evidence="8">ATP-binding cassette domain-containing protein</fullName>
    </submittedName>
</protein>
<evidence type="ECO:0000259" key="7">
    <source>
        <dbReference type="PROSITE" id="PS50893"/>
    </source>
</evidence>
<keyword evidence="3" id="KW-0547">Nucleotide-binding</keyword>
<dbReference type="Pfam" id="PF00005">
    <property type="entry name" value="ABC_tran"/>
    <property type="match status" value="1"/>
</dbReference>
<evidence type="ECO:0000256" key="6">
    <source>
        <dbReference type="ARBA" id="ARBA00023136"/>
    </source>
</evidence>
<dbReference type="PROSITE" id="PS50893">
    <property type="entry name" value="ABC_TRANSPORTER_2"/>
    <property type="match status" value="1"/>
</dbReference>
<dbReference type="Gene3D" id="3.40.50.300">
    <property type="entry name" value="P-loop containing nucleotide triphosphate hydrolases"/>
    <property type="match status" value="2"/>
</dbReference>
<dbReference type="SMART" id="SM00382">
    <property type="entry name" value="AAA"/>
    <property type="match status" value="1"/>
</dbReference>
<evidence type="ECO:0000313" key="8">
    <source>
        <dbReference type="EMBL" id="RRJ24340.1"/>
    </source>
</evidence>
<evidence type="ECO:0000256" key="1">
    <source>
        <dbReference type="ARBA" id="ARBA00022448"/>
    </source>
</evidence>
<dbReference type="InterPro" id="IPR017871">
    <property type="entry name" value="ABC_transporter-like_CS"/>
</dbReference>
<feature type="domain" description="ABC transporter" evidence="7">
    <location>
        <begin position="4"/>
        <end position="361"/>
    </location>
</feature>
<dbReference type="Proteomes" id="UP000272490">
    <property type="component" value="Unassembled WGS sequence"/>
</dbReference>
<dbReference type="PANTHER" id="PTHR43875">
    <property type="entry name" value="MALTODEXTRIN IMPORT ATP-BINDING PROTEIN MSMX"/>
    <property type="match status" value="1"/>
</dbReference>
<dbReference type="PROSITE" id="PS00211">
    <property type="entry name" value="ABC_TRANSPORTER_1"/>
    <property type="match status" value="1"/>
</dbReference>
<dbReference type="InterPro" id="IPR003439">
    <property type="entry name" value="ABC_transporter-like_ATP-bd"/>
</dbReference>
<evidence type="ECO:0000256" key="4">
    <source>
        <dbReference type="ARBA" id="ARBA00022840"/>
    </source>
</evidence>
<evidence type="ECO:0000256" key="3">
    <source>
        <dbReference type="ARBA" id="ARBA00022741"/>
    </source>
</evidence>
<dbReference type="RefSeq" id="WP_128675051.1">
    <property type="nucleotide sequence ID" value="NZ_RRCO01000007.1"/>
</dbReference>
<dbReference type="GO" id="GO:0055052">
    <property type="term" value="C:ATP-binding cassette (ABC) transporter complex, substrate-binding subunit-containing"/>
    <property type="evidence" value="ECO:0007669"/>
    <property type="project" value="TreeGrafter"/>
</dbReference>
<keyword evidence="9" id="KW-1185">Reference proteome</keyword>
<dbReference type="PANTHER" id="PTHR43875:SF15">
    <property type="entry name" value="TREHALOSE IMPORT ATP-BINDING PROTEIN SUGC"/>
    <property type="match status" value="1"/>
</dbReference>
<dbReference type="SUPFAM" id="SSF52540">
    <property type="entry name" value="P-loop containing nucleoside triphosphate hydrolases"/>
    <property type="match status" value="1"/>
</dbReference>
<dbReference type="GO" id="GO:0005524">
    <property type="term" value="F:ATP binding"/>
    <property type="evidence" value="ECO:0007669"/>
    <property type="project" value="UniProtKB-KW"/>
</dbReference>
<keyword evidence="4 8" id="KW-0067">ATP-binding</keyword>
<organism evidence="8 9">
    <name type="scientific">Lachnoanaerobaculum gingivalis</name>
    <dbReference type="NCBI Taxonomy" id="2490855"/>
    <lineage>
        <taxon>Bacteria</taxon>
        <taxon>Bacillati</taxon>
        <taxon>Bacillota</taxon>
        <taxon>Clostridia</taxon>
        <taxon>Lachnospirales</taxon>
        <taxon>Lachnospiraceae</taxon>
        <taxon>Lachnoanaerobaculum</taxon>
    </lineage>
</organism>
<keyword evidence="1" id="KW-0813">Transport</keyword>
<accession>A0A3P3QVI7</accession>
<keyword evidence="5" id="KW-1278">Translocase</keyword>
<dbReference type="EMBL" id="RRCO01000007">
    <property type="protein sequence ID" value="RRJ24340.1"/>
    <property type="molecule type" value="Genomic_DNA"/>
</dbReference>
<dbReference type="InterPro" id="IPR027417">
    <property type="entry name" value="P-loop_NTPase"/>
</dbReference>
<dbReference type="SUPFAM" id="SSF50331">
    <property type="entry name" value="MOP-like"/>
    <property type="match status" value="1"/>
</dbReference>
<dbReference type="InterPro" id="IPR047641">
    <property type="entry name" value="ABC_transpr_MalK/UgpC-like"/>
</dbReference>
<keyword evidence="2" id="KW-1003">Cell membrane</keyword>
<sequence length="551" mass="62118">MPTITLTNITKRWKNYFGVDNLSLEIPDNSFITLLGPSGCGKTTILRMIAGLETPTEGRITIGDNVVFDSEKGINVPANKRRVGFLFQNYALWPNMTVYQNIMFGLKNIKEELPVIDVEAKRHTDIIRALQNGKRIKAEVLDCCDKNGKLDNNRAYVKLIDAFELSIFSAKTVFELKIHESDNPEEAANKFKAEYEQKLSAILDAHKAKGEEINKDFEVVKSGNVVREVRKLTDEEMDSRLRQVARIVKIGMFMDRYPAELSGGQQQRVAIARTLAPRPQVLFMDEPLSNLDAKLRLEMRYELQRLHVETGSTFVYVTHDQMEAMTLATQICLVENGVLQQYAPPLEVYRRPENLFVADFVGNPSINFVEARGNQQEDGSISLDILGGVKVKLVTNENVKLSEWFEKRDIDAAKKQELRKELMKGKHYVEKANKDEVFKYHIAKVMEEDSSIQSEPVVSNEDFVLAIRPEAIGITSGEGLHTTIYGAMPTGMESTLKLRFGDYLLTGVIFGNTAYKIGENVSININGDDILLFDRKSGMRVATGHLVLENA</sequence>
<dbReference type="GO" id="GO:0016887">
    <property type="term" value="F:ATP hydrolysis activity"/>
    <property type="evidence" value="ECO:0007669"/>
    <property type="project" value="InterPro"/>
</dbReference>
<proteinExistence type="predicted"/>
<name>A0A3P3QVI7_9FIRM</name>
<evidence type="ECO:0000313" key="9">
    <source>
        <dbReference type="Proteomes" id="UP000272490"/>
    </source>
</evidence>
<evidence type="ECO:0000256" key="5">
    <source>
        <dbReference type="ARBA" id="ARBA00022967"/>
    </source>
</evidence>
<comment type="caution">
    <text evidence="8">The sequence shown here is derived from an EMBL/GenBank/DDBJ whole genome shotgun (WGS) entry which is preliminary data.</text>
</comment>
<evidence type="ECO:0000256" key="2">
    <source>
        <dbReference type="ARBA" id="ARBA00022475"/>
    </source>
</evidence>
<reference evidence="8 9" key="1">
    <citation type="submission" date="2018-11" db="EMBL/GenBank/DDBJ databases">
        <title>Genome sequencing of Lachnoanaerobaculum sp. KCOM 2030 (= ChDC B114).</title>
        <authorList>
            <person name="Kook J.-K."/>
            <person name="Park S.-N."/>
            <person name="Lim Y.K."/>
        </authorList>
    </citation>
    <scope>NUCLEOTIDE SEQUENCE [LARGE SCALE GENOMIC DNA]</scope>
    <source>
        <strain evidence="8 9">KCOM 2030</strain>
    </source>
</reference>
<dbReference type="InterPro" id="IPR008995">
    <property type="entry name" value="Mo/tungstate-bd_C_term_dom"/>
</dbReference>
<dbReference type="Gene3D" id="2.40.50.100">
    <property type="match status" value="1"/>
</dbReference>
<dbReference type="AlphaFoldDB" id="A0A3P3QVI7"/>
<gene>
    <name evidence="8" type="ORF">EHV10_13225</name>
</gene>
<keyword evidence="6" id="KW-0472">Membrane</keyword>